<organism evidence="4 5">
    <name type="scientific">Albibacterium bauzanense</name>
    <dbReference type="NCBI Taxonomy" id="653929"/>
    <lineage>
        <taxon>Bacteria</taxon>
        <taxon>Pseudomonadati</taxon>
        <taxon>Bacteroidota</taxon>
        <taxon>Sphingobacteriia</taxon>
        <taxon>Sphingobacteriales</taxon>
        <taxon>Sphingobacteriaceae</taxon>
        <taxon>Albibacterium</taxon>
    </lineage>
</organism>
<gene>
    <name evidence="4" type="ORF">C8N28_0484</name>
</gene>
<dbReference type="PROSITE" id="PS01081">
    <property type="entry name" value="HTH_TETR_1"/>
    <property type="match status" value="1"/>
</dbReference>
<keyword evidence="1 2" id="KW-0238">DNA-binding</keyword>
<dbReference type="InterPro" id="IPR041474">
    <property type="entry name" value="NicS_C"/>
</dbReference>
<dbReference type="InterPro" id="IPR001647">
    <property type="entry name" value="HTH_TetR"/>
</dbReference>
<dbReference type="EMBL" id="SMGO01000001">
    <property type="protein sequence ID" value="TCK85184.1"/>
    <property type="molecule type" value="Genomic_DNA"/>
</dbReference>
<evidence type="ECO:0000313" key="4">
    <source>
        <dbReference type="EMBL" id="TCK85184.1"/>
    </source>
</evidence>
<dbReference type="PROSITE" id="PS50977">
    <property type="entry name" value="HTH_TETR_2"/>
    <property type="match status" value="1"/>
</dbReference>
<comment type="caution">
    <text evidence="4">The sequence shown here is derived from an EMBL/GenBank/DDBJ whole genome shotgun (WGS) entry which is preliminary data.</text>
</comment>
<evidence type="ECO:0000256" key="2">
    <source>
        <dbReference type="PROSITE-ProRule" id="PRU00335"/>
    </source>
</evidence>
<feature type="DNA-binding region" description="H-T-H motif" evidence="2">
    <location>
        <begin position="29"/>
        <end position="48"/>
    </location>
</feature>
<dbReference type="PANTHER" id="PTHR30328:SF54">
    <property type="entry name" value="HTH-TYPE TRANSCRIPTIONAL REPRESSOR SCO4008"/>
    <property type="match status" value="1"/>
</dbReference>
<dbReference type="Pfam" id="PF17938">
    <property type="entry name" value="TetR_C_29"/>
    <property type="match status" value="1"/>
</dbReference>
<dbReference type="InterPro" id="IPR050109">
    <property type="entry name" value="HTH-type_TetR-like_transc_reg"/>
</dbReference>
<dbReference type="GO" id="GO:0003677">
    <property type="term" value="F:DNA binding"/>
    <property type="evidence" value="ECO:0007669"/>
    <property type="project" value="UniProtKB-UniRule"/>
</dbReference>
<protein>
    <submittedName>
        <fullName evidence="4">TetR family transcriptional regulator</fullName>
    </submittedName>
</protein>
<dbReference type="SUPFAM" id="SSF48498">
    <property type="entry name" value="Tetracyclin repressor-like, C-terminal domain"/>
    <property type="match status" value="1"/>
</dbReference>
<proteinExistence type="predicted"/>
<dbReference type="Proteomes" id="UP000294616">
    <property type="component" value="Unassembled WGS sequence"/>
</dbReference>
<dbReference type="AlphaFoldDB" id="A0A4R1M2X8"/>
<sequence length="215" mass="24963">MDKEKIDKKERILDVAERMFSDLGYDGASTRIISKEAGVNMAMLNYYFGSKDGLFTAVFERRVSTFRATLQNINNENITSWEKLQRCVDYYIDRIISNSCFHKLIHRELSLSQRSELTKTIIDILSKNVIEVKKIITDGIDNGSFKADIDVEMVIATLFGTKYYILNTPQMSSAILERDVENEKVMEEELKPRMKSHLKNLFKAYLLNEDYKNSE</sequence>
<evidence type="ECO:0000256" key="1">
    <source>
        <dbReference type="ARBA" id="ARBA00023125"/>
    </source>
</evidence>
<name>A0A4R1M2X8_9SPHI</name>
<evidence type="ECO:0000313" key="5">
    <source>
        <dbReference type="Proteomes" id="UP000294616"/>
    </source>
</evidence>
<dbReference type="InterPro" id="IPR023772">
    <property type="entry name" value="DNA-bd_HTH_TetR-type_CS"/>
</dbReference>
<dbReference type="InterPro" id="IPR036271">
    <property type="entry name" value="Tet_transcr_reg_TetR-rel_C_sf"/>
</dbReference>
<dbReference type="OrthoDB" id="9789566at2"/>
<keyword evidence="5" id="KW-1185">Reference proteome</keyword>
<dbReference type="PRINTS" id="PR00455">
    <property type="entry name" value="HTHTETR"/>
</dbReference>
<feature type="domain" description="HTH tetR-type" evidence="3">
    <location>
        <begin position="6"/>
        <end position="66"/>
    </location>
</feature>
<accession>A0A4R1M2X8</accession>
<dbReference type="SUPFAM" id="SSF46689">
    <property type="entry name" value="Homeodomain-like"/>
    <property type="match status" value="1"/>
</dbReference>
<dbReference type="InterPro" id="IPR009057">
    <property type="entry name" value="Homeodomain-like_sf"/>
</dbReference>
<dbReference type="PANTHER" id="PTHR30328">
    <property type="entry name" value="TRANSCRIPTIONAL REPRESSOR"/>
    <property type="match status" value="1"/>
</dbReference>
<dbReference type="Pfam" id="PF00440">
    <property type="entry name" value="TetR_N"/>
    <property type="match status" value="1"/>
</dbReference>
<dbReference type="Gene3D" id="1.10.357.10">
    <property type="entry name" value="Tetracycline Repressor, domain 2"/>
    <property type="match status" value="1"/>
</dbReference>
<evidence type="ECO:0000259" key="3">
    <source>
        <dbReference type="PROSITE" id="PS50977"/>
    </source>
</evidence>
<reference evidence="4 5" key="1">
    <citation type="submission" date="2019-03" db="EMBL/GenBank/DDBJ databases">
        <title>Genomic Encyclopedia of Archaeal and Bacterial Type Strains, Phase II (KMG-II): from individual species to whole genera.</title>
        <authorList>
            <person name="Goeker M."/>
        </authorList>
    </citation>
    <scope>NUCLEOTIDE SEQUENCE [LARGE SCALE GENOMIC DNA]</scope>
    <source>
        <strain evidence="4 5">DSM 22554</strain>
    </source>
</reference>
<dbReference type="RefSeq" id="WP_132221180.1">
    <property type="nucleotide sequence ID" value="NZ_SMGO01000001.1"/>
</dbReference>